<reference evidence="2" key="1">
    <citation type="journal article" date="2013" name="BMC Genomics">
        <title>Unscrambling butterfly oogenesis.</title>
        <authorList>
            <person name="Carter J.M."/>
            <person name="Baker S.C."/>
            <person name="Pink R."/>
            <person name="Carter D.R."/>
            <person name="Collins A."/>
            <person name="Tomlin J."/>
            <person name="Gibbs M."/>
            <person name="Breuker C.J."/>
        </authorList>
    </citation>
    <scope>NUCLEOTIDE SEQUENCE</scope>
    <source>
        <tissue evidence="2">Ovary</tissue>
    </source>
</reference>
<feature type="compositionally biased region" description="Basic and acidic residues" evidence="1">
    <location>
        <begin position="80"/>
        <end position="97"/>
    </location>
</feature>
<name>S4PCT4_9NEOP</name>
<evidence type="ECO:0000313" key="2">
    <source>
        <dbReference type="EMBL" id="JAA90276.1"/>
    </source>
</evidence>
<accession>S4PCT4</accession>
<protein>
    <submittedName>
        <fullName evidence="2">Uncharacterized protein</fullName>
    </submittedName>
</protein>
<evidence type="ECO:0000256" key="1">
    <source>
        <dbReference type="SAM" id="MobiDB-lite"/>
    </source>
</evidence>
<organism evidence="2">
    <name type="scientific">Pararge aegeria</name>
    <name type="common">speckled wood butterfly</name>
    <dbReference type="NCBI Taxonomy" id="116150"/>
    <lineage>
        <taxon>Eukaryota</taxon>
        <taxon>Metazoa</taxon>
        <taxon>Ecdysozoa</taxon>
        <taxon>Arthropoda</taxon>
        <taxon>Hexapoda</taxon>
        <taxon>Insecta</taxon>
        <taxon>Pterygota</taxon>
        <taxon>Neoptera</taxon>
        <taxon>Endopterygota</taxon>
        <taxon>Lepidoptera</taxon>
        <taxon>Glossata</taxon>
        <taxon>Ditrysia</taxon>
        <taxon>Papilionoidea</taxon>
        <taxon>Nymphalidae</taxon>
        <taxon>Satyrinae</taxon>
        <taxon>Satyrini</taxon>
        <taxon>Parargina</taxon>
        <taxon>Pararge</taxon>
    </lineage>
</organism>
<reference evidence="2" key="2">
    <citation type="submission" date="2013-05" db="EMBL/GenBank/DDBJ databases">
        <authorList>
            <person name="Carter J.-M."/>
            <person name="Baker S.C."/>
            <person name="Pink R."/>
            <person name="Carter D.R.F."/>
            <person name="Collins A."/>
            <person name="Tomlin J."/>
            <person name="Gibbs M."/>
            <person name="Breuker C.J."/>
        </authorList>
    </citation>
    <scope>NUCLEOTIDE SEQUENCE</scope>
    <source>
        <tissue evidence="2">Ovary</tissue>
    </source>
</reference>
<dbReference type="EMBL" id="GAIX01002284">
    <property type="protein sequence ID" value="JAA90276.1"/>
    <property type="molecule type" value="Transcribed_RNA"/>
</dbReference>
<dbReference type="AlphaFoldDB" id="S4PCT4"/>
<proteinExistence type="predicted"/>
<feature type="region of interest" description="Disordered" evidence="1">
    <location>
        <begin position="80"/>
        <end position="118"/>
    </location>
</feature>
<sequence>MEQDIVWVPENTERRGSYTIEKPDGNGYIERYEQNEVIPVENGVIRVSGSGERGASSTEVRSGEVIQRDGYVQNIDRRVNSSKAHENKQKATEEVRVGTDIQNLPNGGIAKTTTTTTI</sequence>
<feature type="non-terminal residue" evidence="2">
    <location>
        <position position="118"/>
    </location>
</feature>